<protein>
    <submittedName>
        <fullName evidence="1">Nineteen complex-related protein 2-domain-containing protein</fullName>
    </submittedName>
</protein>
<name>A0ACC0UL16_9AGAM</name>
<organism evidence="1 2">
    <name type="scientific">Russula earlei</name>
    <dbReference type="NCBI Taxonomy" id="71964"/>
    <lineage>
        <taxon>Eukaryota</taxon>
        <taxon>Fungi</taxon>
        <taxon>Dikarya</taxon>
        <taxon>Basidiomycota</taxon>
        <taxon>Agaricomycotina</taxon>
        <taxon>Agaricomycetes</taxon>
        <taxon>Russulales</taxon>
        <taxon>Russulaceae</taxon>
        <taxon>Russula</taxon>
    </lineage>
</organism>
<accession>A0ACC0UL16</accession>
<keyword evidence="2" id="KW-1185">Reference proteome</keyword>
<comment type="caution">
    <text evidence="1">The sequence shown here is derived from an EMBL/GenBank/DDBJ whole genome shotgun (WGS) entry which is preliminary data.</text>
</comment>
<evidence type="ECO:0000313" key="1">
    <source>
        <dbReference type="EMBL" id="KAI9512388.1"/>
    </source>
</evidence>
<evidence type="ECO:0000313" key="2">
    <source>
        <dbReference type="Proteomes" id="UP001207468"/>
    </source>
</evidence>
<sequence length="759" mass="85451">MSDPPVIFKRTKLKANRRAREEPHQDAQEQPVQSIEDEPSPSAVASKIRTKAKQRTKPKTSLSFGVEEEGGNEDLFKIKKSSLSQKLSLRQHPASIGTLPSNLDQASISPRTTRGPVYDEAYLNELKASTPSSRPRVPEGDLHDDGTLITSVPEDLAIQNLDTGTADIPPESLVLAAKEKRERMRVTGSTSSRADEYISLSLTTRDGEYQGPHPESRLMREEDDLGEGDDDFSEYTSAQKRIALSKKARKAETSKLREEMQDLIADAEEVDEETQEWERAQIKRSGLKPDENTSASATASVYKPAPIPPPTEIPNLESSIMRYSQTLASMTTSHAQNTTSVSTLSAEQVQLDERETELRDIVTKAEVKKSWFADFREWLESVATFFDEKFPRVENLENVHISILKERRDMIQARRRAENEDDLSLFLGSPPALLHNGMEQLDEIGGSISRLNPEAARDDRRTARAARRALRQKNGYGDEDKEDYSTDATLPPSAAADYLAALQQLSRQRDEILSDVKVREFRDPKLGIGARFALWRERFDESYVGAWGGLGLVGAWEFWTRLEMLGWNPFEDSRTLDSFKWYTDLYEYSRPGEPHDDEDALGPDGDLVSAAIMTTVLPRLTKLIEGGALDPYSGKDIRRLVDLAEEVETSVEKGNHKFQMFLKAAFSIFEEAVNDLISSQDPFLALNNPPFHPEAIAARKRLLARQEKLMINLIHWRMYTTSLFSIDEVTKNLLMNCIVPVARSGWEVGGEVCVRRVSF</sequence>
<reference evidence="1" key="1">
    <citation type="submission" date="2021-03" db="EMBL/GenBank/DDBJ databases">
        <title>Evolutionary priming and transition to the ectomycorrhizal habit in an iconic lineage of mushroom-forming fungi: is preadaptation a requirement?</title>
        <authorList>
            <consortium name="DOE Joint Genome Institute"/>
            <person name="Looney B.P."/>
            <person name="Miyauchi S."/>
            <person name="Morin E."/>
            <person name="Drula E."/>
            <person name="Courty P.E."/>
            <person name="Chicoki N."/>
            <person name="Fauchery L."/>
            <person name="Kohler A."/>
            <person name="Kuo A."/>
            <person name="LaButti K."/>
            <person name="Pangilinan J."/>
            <person name="Lipzen A."/>
            <person name="Riley R."/>
            <person name="Andreopoulos W."/>
            <person name="He G."/>
            <person name="Johnson J."/>
            <person name="Barry K.W."/>
            <person name="Grigoriev I.V."/>
            <person name="Nagy L."/>
            <person name="Hibbett D."/>
            <person name="Henrissat B."/>
            <person name="Matheny P.B."/>
            <person name="Labbe J."/>
            <person name="Martin A.F."/>
        </authorList>
    </citation>
    <scope>NUCLEOTIDE SEQUENCE</scope>
    <source>
        <strain evidence="1">BPL698</strain>
    </source>
</reference>
<dbReference type="Proteomes" id="UP001207468">
    <property type="component" value="Unassembled WGS sequence"/>
</dbReference>
<proteinExistence type="predicted"/>
<gene>
    <name evidence="1" type="ORF">F5148DRAFT_973626</name>
</gene>
<dbReference type="EMBL" id="JAGFNK010000009">
    <property type="protein sequence ID" value="KAI9512388.1"/>
    <property type="molecule type" value="Genomic_DNA"/>
</dbReference>